<dbReference type="AlphaFoldDB" id="A0A5N5QAG3"/>
<dbReference type="EMBL" id="SSOP01000465">
    <property type="protein sequence ID" value="KAB5588396.1"/>
    <property type="molecule type" value="Genomic_DNA"/>
</dbReference>
<protein>
    <submittedName>
        <fullName evidence="2">Uncharacterized protein</fullName>
    </submittedName>
</protein>
<organism evidence="2 3">
    <name type="scientific">Ceratobasidium theobromae</name>
    <dbReference type="NCBI Taxonomy" id="1582974"/>
    <lineage>
        <taxon>Eukaryota</taxon>
        <taxon>Fungi</taxon>
        <taxon>Dikarya</taxon>
        <taxon>Basidiomycota</taxon>
        <taxon>Agaricomycotina</taxon>
        <taxon>Agaricomycetes</taxon>
        <taxon>Cantharellales</taxon>
        <taxon>Ceratobasidiaceae</taxon>
        <taxon>Ceratobasidium</taxon>
    </lineage>
</organism>
<dbReference type="Proteomes" id="UP000383932">
    <property type="component" value="Unassembled WGS sequence"/>
</dbReference>
<feature type="region of interest" description="Disordered" evidence="1">
    <location>
        <begin position="79"/>
        <end position="100"/>
    </location>
</feature>
<comment type="caution">
    <text evidence="2">The sequence shown here is derived from an EMBL/GenBank/DDBJ whole genome shotgun (WGS) entry which is preliminary data.</text>
</comment>
<keyword evidence="3" id="KW-1185">Reference proteome</keyword>
<sequence>MAGTANTEPYERRPELCSAAWCASCPCGCRSLVPTIKPVRAATSLETIIPAVKSAINPRNATSAYLLHSDLVASVGGVSPAEPPGHSTMATTPPRSANPEPTTITAGNTIGSEVFDLSPRRFIRSPFVVAVTIKYTSSITPNSARPSDSVILAVAAENWRMFTEGNPIAVDEQAENMEDCRQRFQLYKVPLTY</sequence>
<feature type="compositionally biased region" description="Polar residues" evidence="1">
    <location>
        <begin position="88"/>
        <end position="100"/>
    </location>
</feature>
<gene>
    <name evidence="2" type="ORF">CTheo_8164</name>
</gene>
<proteinExistence type="predicted"/>
<evidence type="ECO:0000313" key="3">
    <source>
        <dbReference type="Proteomes" id="UP000383932"/>
    </source>
</evidence>
<evidence type="ECO:0000313" key="2">
    <source>
        <dbReference type="EMBL" id="KAB5588396.1"/>
    </source>
</evidence>
<reference evidence="2 3" key="1">
    <citation type="journal article" date="2019" name="Fungal Biol. Biotechnol.">
        <title>Draft genome sequence of fastidious pathogen Ceratobasidium theobromae, which causes vascular-streak dieback in Theobroma cacao.</title>
        <authorList>
            <person name="Ali S.S."/>
            <person name="Asman A."/>
            <person name="Shao J."/>
            <person name="Firmansyah A.P."/>
            <person name="Susilo A.W."/>
            <person name="Rosmana A."/>
            <person name="McMahon P."/>
            <person name="Junaid M."/>
            <person name="Guest D."/>
            <person name="Kheng T.Y."/>
            <person name="Meinhardt L.W."/>
            <person name="Bailey B.A."/>
        </authorList>
    </citation>
    <scope>NUCLEOTIDE SEQUENCE [LARGE SCALE GENOMIC DNA]</scope>
    <source>
        <strain evidence="2 3">CT2</strain>
    </source>
</reference>
<name>A0A5N5QAG3_9AGAM</name>
<accession>A0A5N5QAG3</accession>
<evidence type="ECO:0000256" key="1">
    <source>
        <dbReference type="SAM" id="MobiDB-lite"/>
    </source>
</evidence>